<dbReference type="EMBL" id="JAQNDL010000001">
    <property type="protein sequence ID" value="MDC0716186.1"/>
    <property type="molecule type" value="Genomic_DNA"/>
</dbReference>
<evidence type="ECO:0008006" key="3">
    <source>
        <dbReference type="Google" id="ProtNLM"/>
    </source>
</evidence>
<evidence type="ECO:0000313" key="1">
    <source>
        <dbReference type="EMBL" id="MDC0716186.1"/>
    </source>
</evidence>
<dbReference type="Gene3D" id="3.90.226.10">
    <property type="entry name" value="2-enoyl-CoA Hydratase, Chain A, domain 1"/>
    <property type="match status" value="1"/>
</dbReference>
<dbReference type="InterPro" id="IPR029045">
    <property type="entry name" value="ClpP/crotonase-like_dom_sf"/>
</dbReference>
<dbReference type="InterPro" id="IPR002825">
    <property type="entry name" value="Pept_S49_ser-pept_pro"/>
</dbReference>
<dbReference type="SUPFAM" id="SSF52096">
    <property type="entry name" value="ClpP/crotonase"/>
    <property type="match status" value="1"/>
</dbReference>
<dbReference type="PANTHER" id="PTHR35984">
    <property type="entry name" value="PERIPLASMIC SERINE PROTEASE"/>
    <property type="match status" value="1"/>
</dbReference>
<gene>
    <name evidence="1" type="ORF">POL25_04745</name>
</gene>
<proteinExistence type="predicted"/>
<dbReference type="PANTHER" id="PTHR35984:SF1">
    <property type="entry name" value="PERIPLASMIC SERINE PROTEASE"/>
    <property type="match status" value="1"/>
</dbReference>
<name>A0ABT5DRA6_9BACT</name>
<dbReference type="RefSeq" id="WP_272084633.1">
    <property type="nucleotide sequence ID" value="NZ_JAQNDL010000001.1"/>
</dbReference>
<dbReference type="Proteomes" id="UP001221686">
    <property type="component" value="Unassembled WGS sequence"/>
</dbReference>
<reference evidence="1 2" key="1">
    <citation type="submission" date="2022-11" db="EMBL/GenBank/DDBJ databases">
        <title>Minimal conservation of predation-associated metabolite biosynthetic gene clusters underscores biosynthetic potential of Myxococcota including descriptions for ten novel species: Archangium lansinium sp. nov., Myxococcus landrumus sp. nov., Nannocystis bai.</title>
        <authorList>
            <person name="Ahearne A."/>
            <person name="Stevens C."/>
            <person name="Dowd S."/>
        </authorList>
    </citation>
    <scope>NUCLEOTIDE SEQUENCE [LARGE SCALE GENOMIC DNA]</scope>
    <source>
        <strain evidence="1 2">BB15-2</strain>
    </source>
</reference>
<dbReference type="Pfam" id="PF01972">
    <property type="entry name" value="SDH_protease"/>
    <property type="match status" value="1"/>
</dbReference>
<protein>
    <recommendedName>
        <fullName evidence="3">Serine protease</fullName>
    </recommendedName>
</protein>
<sequence>MENKGPIILAALAATTALAGVAYYVAGRGPNALGEDPSIIPIITPMIDLRVVDYVLARLARIHGDEVTVVLHTPGGCATSCVMIANAIGRFPRSTAVVPYMALSGGTLIALGAREIAIGRSAALSAVDPVLFGRRAKHIEAGDEDGLHATAREYEDAMRRHLQSTLRARLQATQGAAGVEKAMAVFMGHNAPHEWPIYAPELIDLGLPVRAAEGRWSEYVDARRGGWRAR</sequence>
<comment type="caution">
    <text evidence="1">The sequence shown here is derived from an EMBL/GenBank/DDBJ whole genome shotgun (WGS) entry which is preliminary data.</text>
</comment>
<evidence type="ECO:0000313" key="2">
    <source>
        <dbReference type="Proteomes" id="UP001221686"/>
    </source>
</evidence>
<keyword evidence="2" id="KW-1185">Reference proteome</keyword>
<organism evidence="1 2">
    <name type="scientific">Nannocystis bainbridge</name>
    <dbReference type="NCBI Taxonomy" id="2995303"/>
    <lineage>
        <taxon>Bacteria</taxon>
        <taxon>Pseudomonadati</taxon>
        <taxon>Myxococcota</taxon>
        <taxon>Polyangia</taxon>
        <taxon>Nannocystales</taxon>
        <taxon>Nannocystaceae</taxon>
        <taxon>Nannocystis</taxon>
    </lineage>
</organism>
<accession>A0ABT5DRA6</accession>